<name>A0AAE1LC47_9NEOP</name>
<protein>
    <submittedName>
        <fullName evidence="8">Arylsulfatase I</fullName>
    </submittedName>
</protein>
<dbReference type="PANTHER" id="PTHR10342">
    <property type="entry name" value="ARYLSULFATASE"/>
    <property type="match status" value="1"/>
</dbReference>
<feature type="domain" description="Sulfatase N-terminal" evidence="7">
    <location>
        <begin position="8"/>
        <end position="325"/>
    </location>
</feature>
<dbReference type="InterPro" id="IPR047115">
    <property type="entry name" value="ARSB"/>
</dbReference>
<keyword evidence="4" id="KW-0378">Hydrolase</keyword>
<evidence type="ECO:0000256" key="1">
    <source>
        <dbReference type="ARBA" id="ARBA00001913"/>
    </source>
</evidence>
<dbReference type="SUPFAM" id="SSF53649">
    <property type="entry name" value="Alkaline phosphatase-like"/>
    <property type="match status" value="1"/>
</dbReference>
<comment type="cofactor">
    <cofactor evidence="1">
        <name>Ca(2+)</name>
        <dbReference type="ChEBI" id="CHEBI:29108"/>
    </cofactor>
</comment>
<dbReference type="Proteomes" id="UP001219518">
    <property type="component" value="Unassembled WGS sequence"/>
</dbReference>
<dbReference type="Gene3D" id="3.40.720.10">
    <property type="entry name" value="Alkaline Phosphatase, subunit A"/>
    <property type="match status" value="1"/>
</dbReference>
<evidence type="ECO:0000313" key="9">
    <source>
        <dbReference type="Proteomes" id="UP001219518"/>
    </source>
</evidence>
<gene>
    <name evidence="8" type="ORF">KUF71_005382</name>
</gene>
<dbReference type="AlphaFoldDB" id="A0AAE1LC47"/>
<accession>A0AAE1LC47</accession>
<sequence>MKPLQSFLGWNDVSFHGSDQIPTPNIDALAYNGIVLNNYYTQPMCTPSRAALLTGLHPVHTGMQHGVILEPEPWGLPLDVPVLPQYLRGLGYRAHAVGKWHLGFFRANYTPTARGFHSHYGLWNGYHDYYTHQAQASFIDMDGYDMRRGLDVDWSARGRYSTDLFTEEAERVIREHPAGEGAPPLFLYLAHLAPHSGNYEAPLQAPVETIKAFGHIKDPERRIYAAMVSRLDDSVGRVVQALQEKGMLLNSVIVFASDNGAITSGIHPNKGSNWPLKGVKGGPWDGAVRVPACVWSPLLRRPRRTSQQLMHVTDWLPTLLAAAGAAPAPDRVLDGVNLWESLSEGLPDRSGSPRQEVLVNIDYRGSGAGGYGALRLGDYKYVNGTALLGYQDTWLGDSGLDEPAPGAAAVPRALSSPAARAMAAAGVPLADADRCESVRRAATLRCDANRADKDDFRYPACRPLVAPCVFDLSTDPCERRNLYGTPLLPASVLGALEQRLADLRQTVLPARNVAADLRADPELWNGTWASWADLLDQASLRGLDALPRPRLRASRWG</sequence>
<keyword evidence="9" id="KW-1185">Reference proteome</keyword>
<keyword evidence="5" id="KW-0106">Calcium</keyword>
<evidence type="ECO:0000256" key="4">
    <source>
        <dbReference type="ARBA" id="ARBA00022801"/>
    </source>
</evidence>
<evidence type="ECO:0000313" key="8">
    <source>
        <dbReference type="EMBL" id="KAK3914586.1"/>
    </source>
</evidence>
<evidence type="ECO:0000256" key="5">
    <source>
        <dbReference type="ARBA" id="ARBA00022837"/>
    </source>
</evidence>
<dbReference type="GO" id="GO:0008484">
    <property type="term" value="F:sulfuric ester hydrolase activity"/>
    <property type="evidence" value="ECO:0007669"/>
    <property type="project" value="InterPro"/>
</dbReference>
<organism evidence="8 9">
    <name type="scientific">Frankliniella fusca</name>
    <dbReference type="NCBI Taxonomy" id="407009"/>
    <lineage>
        <taxon>Eukaryota</taxon>
        <taxon>Metazoa</taxon>
        <taxon>Ecdysozoa</taxon>
        <taxon>Arthropoda</taxon>
        <taxon>Hexapoda</taxon>
        <taxon>Insecta</taxon>
        <taxon>Pterygota</taxon>
        <taxon>Neoptera</taxon>
        <taxon>Paraneoptera</taxon>
        <taxon>Thysanoptera</taxon>
        <taxon>Terebrantia</taxon>
        <taxon>Thripoidea</taxon>
        <taxon>Thripidae</taxon>
        <taxon>Frankliniella</taxon>
    </lineage>
</organism>
<comment type="caution">
    <text evidence="8">The sequence shown here is derived from an EMBL/GenBank/DDBJ whole genome shotgun (WGS) entry which is preliminary data.</text>
</comment>
<dbReference type="GO" id="GO:0046872">
    <property type="term" value="F:metal ion binding"/>
    <property type="evidence" value="ECO:0007669"/>
    <property type="project" value="UniProtKB-KW"/>
</dbReference>
<dbReference type="PROSITE" id="PS00523">
    <property type="entry name" value="SULFATASE_1"/>
    <property type="match status" value="1"/>
</dbReference>
<evidence type="ECO:0000256" key="2">
    <source>
        <dbReference type="ARBA" id="ARBA00008779"/>
    </source>
</evidence>
<dbReference type="InterPro" id="IPR017850">
    <property type="entry name" value="Alkaline_phosphatase_core_sf"/>
</dbReference>
<keyword evidence="3" id="KW-0479">Metal-binding</keyword>
<dbReference type="Gene3D" id="3.30.1120.10">
    <property type="match status" value="1"/>
</dbReference>
<dbReference type="Pfam" id="PF00884">
    <property type="entry name" value="Sulfatase"/>
    <property type="match status" value="1"/>
</dbReference>
<proteinExistence type="inferred from homology"/>
<dbReference type="InterPro" id="IPR024607">
    <property type="entry name" value="Sulfatase_CS"/>
</dbReference>
<evidence type="ECO:0000256" key="6">
    <source>
        <dbReference type="ARBA" id="ARBA00023180"/>
    </source>
</evidence>
<reference evidence="8" key="2">
    <citation type="journal article" date="2023" name="BMC Genomics">
        <title>Pest status, molecular evolution, and epigenetic factors derived from the genome assembly of Frankliniella fusca, a thysanopteran phytovirus vector.</title>
        <authorList>
            <person name="Catto M.A."/>
            <person name="Labadie P.E."/>
            <person name="Jacobson A.L."/>
            <person name="Kennedy G.G."/>
            <person name="Srinivasan R."/>
            <person name="Hunt B.G."/>
        </authorList>
    </citation>
    <scope>NUCLEOTIDE SEQUENCE</scope>
    <source>
        <strain evidence="8">PL_HMW_Pooled</strain>
    </source>
</reference>
<comment type="similarity">
    <text evidence="2">Belongs to the sulfatase family.</text>
</comment>
<dbReference type="InterPro" id="IPR000917">
    <property type="entry name" value="Sulfatase_N"/>
</dbReference>
<dbReference type="PANTHER" id="PTHR10342:SF264">
    <property type="entry name" value="MIP05773P-RELATED"/>
    <property type="match status" value="1"/>
</dbReference>
<evidence type="ECO:0000259" key="7">
    <source>
        <dbReference type="Pfam" id="PF00884"/>
    </source>
</evidence>
<evidence type="ECO:0000256" key="3">
    <source>
        <dbReference type="ARBA" id="ARBA00022723"/>
    </source>
</evidence>
<keyword evidence="6" id="KW-0325">Glycoprotein</keyword>
<dbReference type="CDD" id="cd16029">
    <property type="entry name" value="4-S"/>
    <property type="match status" value="1"/>
</dbReference>
<dbReference type="EMBL" id="JAHWGI010000383">
    <property type="protein sequence ID" value="KAK3914586.1"/>
    <property type="molecule type" value="Genomic_DNA"/>
</dbReference>
<reference evidence="8" key="1">
    <citation type="submission" date="2021-07" db="EMBL/GenBank/DDBJ databases">
        <authorList>
            <person name="Catto M.A."/>
            <person name="Jacobson A."/>
            <person name="Kennedy G."/>
            <person name="Labadie P."/>
            <person name="Hunt B.G."/>
            <person name="Srinivasan R."/>
        </authorList>
    </citation>
    <scope>NUCLEOTIDE SEQUENCE</scope>
    <source>
        <strain evidence="8">PL_HMW_Pooled</strain>
        <tissue evidence="8">Head</tissue>
    </source>
</reference>